<reference evidence="1 2" key="1">
    <citation type="submission" date="2014-07" db="EMBL/GenBank/DDBJ databases">
        <title>Expanding our view of genomic diversity in Candidatus Accumulibacter clades.</title>
        <authorList>
            <person name="Skennerton C.T."/>
            <person name="Barr J.J."/>
            <person name="Slater F.R."/>
            <person name="Bond P.L."/>
            <person name="Tyson G.W."/>
        </authorList>
    </citation>
    <scope>NUCLEOTIDE SEQUENCE [LARGE SCALE GENOMIC DNA]</scope>
    <source>
        <strain evidence="2">SK-01</strain>
    </source>
</reference>
<protein>
    <submittedName>
        <fullName evidence="1">Uncharacterized protein</fullName>
    </submittedName>
</protein>
<proteinExistence type="predicted"/>
<organism evidence="1 2">
    <name type="scientific">Candidatus Accumulibacter vicinus</name>
    <dbReference type="NCBI Taxonomy" id="2954382"/>
    <lineage>
        <taxon>Bacteria</taxon>
        <taxon>Pseudomonadati</taxon>
        <taxon>Pseudomonadota</taxon>
        <taxon>Betaproteobacteria</taxon>
        <taxon>Candidatus Accumulibacter</taxon>
    </lineage>
</organism>
<name>A0A084XYA5_9PROT</name>
<evidence type="ECO:0000313" key="2">
    <source>
        <dbReference type="Proteomes" id="UP000019812"/>
    </source>
</evidence>
<accession>A0A084XYA5</accession>
<evidence type="ECO:0000313" key="1">
    <source>
        <dbReference type="EMBL" id="KFB67449.1"/>
    </source>
</evidence>
<comment type="caution">
    <text evidence="1">The sequence shown here is derived from an EMBL/GenBank/DDBJ whole genome shotgun (WGS) entry which is preliminary data.</text>
</comment>
<gene>
    <name evidence="1" type="ORF">CAPSK01_003209</name>
</gene>
<dbReference type="Proteomes" id="UP000019812">
    <property type="component" value="Unassembled WGS sequence"/>
</dbReference>
<dbReference type="AlphaFoldDB" id="A0A084XYA5"/>
<sequence length="189" mass="21179">MPTSHLGRWQAAGLREFIEIRPAGSHLVAVTYRQLPDTSAPLLIPGRRRAQCSLCVCRNDRFDFGARAQQGVIDDGQRTEGRHRFDDPVQLAAVDRPRQRCVERRDRGQQVPLDVLAKLDGQRRIPGVEDAKAHAAISFRSPGRHACTTRPPLLAFHPGSAEILEIPPQGRLLDADSFAHEVFWQRGQQ</sequence>
<dbReference type="EMBL" id="JDSS02000028">
    <property type="protein sequence ID" value="KFB67449.1"/>
    <property type="molecule type" value="Genomic_DNA"/>
</dbReference>